<dbReference type="HOGENOM" id="CLU_098637_0_0_6"/>
<dbReference type="eggNOG" id="COG2165">
    <property type="taxonomic scope" value="Bacteria"/>
</dbReference>
<keyword evidence="3" id="KW-1185">Reference proteome</keyword>
<proteinExistence type="predicted"/>
<sequence length="218" mass="22839">MRIKNQMLNQVSRKQQGFSLIELVIVIVILGLLAATAIPRFLNVTDDAEDASLEGVTGGLATAVGFVRAQWEVDGRSNSSVVLDGTTLSLDTRFGYPTGMVTSGSDTGNGNTSATAMTDASCQEVFKYVLQSAPKNVIYTADARKARYTFRVLDGSGGTAIANTGTTVTNLDLCVYHQVASLALNTSSGVPTPTLDLNKGNGIAYNAGTGTVVTFTNN</sequence>
<evidence type="ECO:0000313" key="2">
    <source>
        <dbReference type="EMBL" id="ABV35162.1"/>
    </source>
</evidence>
<dbReference type="Pfam" id="PF07963">
    <property type="entry name" value="N_methyl"/>
    <property type="match status" value="1"/>
</dbReference>
<protein>
    <submittedName>
        <fullName evidence="2">Methylation site containing protein</fullName>
    </submittedName>
</protein>
<organism evidence="2 3">
    <name type="scientific">Shewanella sediminis (strain HAW-EB3)</name>
    <dbReference type="NCBI Taxonomy" id="425104"/>
    <lineage>
        <taxon>Bacteria</taxon>
        <taxon>Pseudomonadati</taxon>
        <taxon>Pseudomonadota</taxon>
        <taxon>Gammaproteobacteria</taxon>
        <taxon>Alteromonadales</taxon>
        <taxon>Shewanellaceae</taxon>
        <taxon>Shewanella</taxon>
    </lineage>
</organism>
<name>A8FQN9_SHESH</name>
<accession>A8FQN9</accession>
<dbReference type="InterPro" id="IPR012902">
    <property type="entry name" value="N_methyl_site"/>
</dbReference>
<keyword evidence="1" id="KW-0472">Membrane</keyword>
<dbReference type="SUPFAM" id="SSF54523">
    <property type="entry name" value="Pili subunits"/>
    <property type="match status" value="1"/>
</dbReference>
<dbReference type="PROSITE" id="PS00409">
    <property type="entry name" value="PROKAR_NTER_METHYL"/>
    <property type="match status" value="1"/>
</dbReference>
<dbReference type="AlphaFoldDB" id="A8FQN9"/>
<dbReference type="EMBL" id="CP000821">
    <property type="protein sequence ID" value="ABV35162.1"/>
    <property type="molecule type" value="Genomic_DNA"/>
</dbReference>
<keyword evidence="1" id="KW-0812">Transmembrane</keyword>
<dbReference type="STRING" id="425104.Ssed_0550"/>
<dbReference type="Proteomes" id="UP000002015">
    <property type="component" value="Chromosome"/>
</dbReference>
<evidence type="ECO:0000313" key="3">
    <source>
        <dbReference type="Proteomes" id="UP000002015"/>
    </source>
</evidence>
<reference evidence="2 3" key="1">
    <citation type="submission" date="2007-08" db="EMBL/GenBank/DDBJ databases">
        <title>Complete sequence of Shewanella sediminis HAW-EB3.</title>
        <authorList>
            <consortium name="US DOE Joint Genome Institute"/>
            <person name="Copeland A."/>
            <person name="Lucas S."/>
            <person name="Lapidus A."/>
            <person name="Barry K."/>
            <person name="Glavina del Rio T."/>
            <person name="Dalin E."/>
            <person name="Tice H."/>
            <person name="Pitluck S."/>
            <person name="Chertkov O."/>
            <person name="Brettin T."/>
            <person name="Bruce D."/>
            <person name="Detter J.C."/>
            <person name="Han C."/>
            <person name="Schmutz J."/>
            <person name="Larimer F."/>
            <person name="Land M."/>
            <person name="Hauser L."/>
            <person name="Kyrpides N."/>
            <person name="Kim E."/>
            <person name="Zhao J.-S."/>
            <person name="Richardson P."/>
        </authorList>
    </citation>
    <scope>NUCLEOTIDE SEQUENCE [LARGE SCALE GENOMIC DNA]</scope>
    <source>
        <strain evidence="2 3">HAW-EB3</strain>
    </source>
</reference>
<dbReference type="InterPro" id="IPR045584">
    <property type="entry name" value="Pilin-like"/>
</dbReference>
<gene>
    <name evidence="2" type="ordered locus">Ssed_0550</name>
</gene>
<dbReference type="KEGG" id="sse:Ssed_0550"/>
<dbReference type="NCBIfam" id="TIGR02532">
    <property type="entry name" value="IV_pilin_GFxxxE"/>
    <property type="match status" value="1"/>
</dbReference>
<feature type="transmembrane region" description="Helical" evidence="1">
    <location>
        <begin position="20"/>
        <end position="42"/>
    </location>
</feature>
<keyword evidence="1" id="KW-1133">Transmembrane helix</keyword>
<evidence type="ECO:0000256" key="1">
    <source>
        <dbReference type="SAM" id="Phobius"/>
    </source>
</evidence>
<dbReference type="Gene3D" id="3.30.700.10">
    <property type="entry name" value="Glycoprotein, Type 4 Pilin"/>
    <property type="match status" value="1"/>
</dbReference>